<dbReference type="KEGG" id="bcai:K788_0000393"/>
<protein>
    <submittedName>
        <fullName evidence="1">Uncharacterized protein</fullName>
    </submittedName>
</protein>
<dbReference type="Proteomes" id="UP000019146">
    <property type="component" value="Chromosome 2"/>
</dbReference>
<accession>A0A0P0RIK1</accession>
<dbReference type="AlphaFoldDB" id="A0A0P0RIK1"/>
<gene>
    <name evidence="1" type="ORF">K788_0000393</name>
</gene>
<dbReference type="EMBL" id="CP012747">
    <property type="protein sequence ID" value="ALL68585.1"/>
    <property type="molecule type" value="Genomic_DNA"/>
</dbReference>
<sequence>MSAMFADGLLTNTQVRGNRRARQPVCDQGQHIALSLRETVGHDDY</sequence>
<proteinExistence type="predicted"/>
<organism evidence="1 2">
    <name type="scientific">Paraburkholderia caribensis MBA4</name>
    <dbReference type="NCBI Taxonomy" id="1323664"/>
    <lineage>
        <taxon>Bacteria</taxon>
        <taxon>Pseudomonadati</taxon>
        <taxon>Pseudomonadota</taxon>
        <taxon>Betaproteobacteria</taxon>
        <taxon>Burkholderiales</taxon>
        <taxon>Burkholderiaceae</taxon>
        <taxon>Paraburkholderia</taxon>
    </lineage>
</organism>
<reference evidence="1 2" key="1">
    <citation type="journal article" date="2014" name="Genome Announc.">
        <title>Draft Genome Sequence of the Haloacid-Degrading Burkholderia caribensis Strain MBA4.</title>
        <authorList>
            <person name="Pan Y."/>
            <person name="Kong K.F."/>
            <person name="Tsang J.S."/>
        </authorList>
    </citation>
    <scope>NUCLEOTIDE SEQUENCE [LARGE SCALE GENOMIC DNA]</scope>
    <source>
        <strain evidence="1 2">MBA4</strain>
    </source>
</reference>
<evidence type="ECO:0000313" key="2">
    <source>
        <dbReference type="Proteomes" id="UP000019146"/>
    </source>
</evidence>
<evidence type="ECO:0000313" key="1">
    <source>
        <dbReference type="EMBL" id="ALL68585.1"/>
    </source>
</evidence>
<name>A0A0P0RIK1_9BURK</name>